<keyword evidence="8 15" id="KW-0406">Ion transport</keyword>
<dbReference type="Gene3D" id="1.10.287.70">
    <property type="match status" value="1"/>
</dbReference>
<evidence type="ECO:0000256" key="3">
    <source>
        <dbReference type="ARBA" id="ARBA00011095"/>
    </source>
</evidence>
<evidence type="ECO:0000256" key="10">
    <source>
        <dbReference type="ARBA" id="ARBA00023170"/>
    </source>
</evidence>
<dbReference type="GO" id="GO:0015276">
    <property type="term" value="F:ligand-gated monoatomic ion channel activity"/>
    <property type="evidence" value="ECO:0007669"/>
    <property type="project" value="InterPro"/>
</dbReference>
<dbReference type="InterPro" id="IPR015683">
    <property type="entry name" value="Ionotropic_Glu_rcpt"/>
</dbReference>
<dbReference type="Gene3D" id="3.40.50.2300">
    <property type="match status" value="2"/>
</dbReference>
<feature type="chain" id="PRO_5041362891" description="Glutamate receptor" evidence="17">
    <location>
        <begin position="29"/>
        <end position="927"/>
    </location>
</feature>
<dbReference type="AlphaFoldDB" id="A0AA38T178"/>
<feature type="transmembrane region" description="Helical" evidence="16">
    <location>
        <begin position="653"/>
        <end position="677"/>
    </location>
</feature>
<keyword evidence="4 15" id="KW-0813">Transport</keyword>
<sequence length="927" mass="104247">MMRCKMKNIPYHCCVYATILLLLLLGAASPSPLESKKKITTSVDVGLVVDVSKKSGLLLESLIKMANSDFYDTYPFYTTRLALRIDYPTSSIDVASAVVELLKDEVKAIMGPKSLVGAKFIMELGEKSHVPIISFDDSSYSCLHIQSPYLIANVVPFNASLAPIIALFKQFQWREVALVCEAGMYDTDLFPSLLDSFQNAGVHISYISIISHTSSNHQICNELHKLDELQTKIFLVYMRPELGSRLFGQAKTLEMMREGYAWVITDALANSLHSIDRNLMKSLDGVVGIRPHVPLSRDLENFRKRWQEHSHMMKGSSITTHELIVYGSWAYDTIWALATGIERIGNREELSFVKENNNKNGREISHLGISSVGHLLMKEITNPRSRRLVEELFKSRKERDLLKSYEIINLDGGERIVGYWTPDEGISRELDSNDASKNPTSVEGLKKIIWPGDTTTQPYGWLPQKGKKLRVGVPKKTGFTEFVKVEKNNDTNESNVTGFCIDLFEAALELLPFPVVPEYIPFMNSTGQSNGTYDQLLHKLQTKVELDAVIGDTTIVSYRTPLMDFTLPYTEPGIVMLVPIKDSKLNGIWVFIKPLKWDLWCTIIGACLFVGLAIRILERNGNPQWRTGLFFCFPMLILAFPERKIVANKWSRFVLVIWLFMAYIIMQGYTASLSAILTIEQLQPSRTDYSCVGYYGGSYSLEILTKQLKYNESQLHPYQTMEQFHDALKNGCQNGGVDAIFDDIPNIRLFLHRYGPKYVTVGRKYHTDGFGFAFQLGSPLVSYMSKAIVNVTESDRMKVLEDAYFGPNYSSDRDFYPQIAPEAPGLSVYNFAGLFIVIAVATIVALLCSEARYGQKCARKQGSSFSSSQIASVDDDYDDIVSINGASTNIVLTTHNSRNDAIEHGLGHVDVVADSIHDEVELTIRHN</sequence>
<dbReference type="Gene3D" id="3.40.190.10">
    <property type="entry name" value="Periplasmic binding protein-like II"/>
    <property type="match status" value="1"/>
</dbReference>
<dbReference type="PANTHER" id="PTHR34836">
    <property type="entry name" value="OS06G0188250 PROTEIN"/>
    <property type="match status" value="1"/>
</dbReference>
<evidence type="ECO:0000256" key="16">
    <source>
        <dbReference type="SAM" id="Phobius"/>
    </source>
</evidence>
<evidence type="ECO:0000313" key="20">
    <source>
        <dbReference type="Proteomes" id="UP001172457"/>
    </source>
</evidence>
<feature type="transmembrane region" description="Helical" evidence="16">
    <location>
        <begin position="597"/>
        <end position="617"/>
    </location>
</feature>
<keyword evidence="11" id="KW-0325">Glycoprotein</keyword>
<evidence type="ECO:0000256" key="14">
    <source>
        <dbReference type="ARBA" id="ARBA00049638"/>
    </source>
</evidence>
<comment type="function">
    <text evidence="14">Glutamate-gated receptor that probably acts as a non-selective cation channel. May be involved in light-signal transduction and calcium homeostasis via the regulation of calcium influx into cells.</text>
</comment>
<evidence type="ECO:0000256" key="6">
    <source>
        <dbReference type="ARBA" id="ARBA00022729"/>
    </source>
</evidence>
<dbReference type="FunFam" id="3.40.190.10:FF:000103">
    <property type="entry name" value="Glutamate receptor"/>
    <property type="match status" value="1"/>
</dbReference>
<feature type="transmembrane region" description="Helical" evidence="16">
    <location>
        <begin position="828"/>
        <end position="849"/>
    </location>
</feature>
<organism evidence="19 20">
    <name type="scientific">Centaurea solstitialis</name>
    <name type="common">yellow star-thistle</name>
    <dbReference type="NCBI Taxonomy" id="347529"/>
    <lineage>
        <taxon>Eukaryota</taxon>
        <taxon>Viridiplantae</taxon>
        <taxon>Streptophyta</taxon>
        <taxon>Embryophyta</taxon>
        <taxon>Tracheophyta</taxon>
        <taxon>Spermatophyta</taxon>
        <taxon>Magnoliopsida</taxon>
        <taxon>eudicotyledons</taxon>
        <taxon>Gunneridae</taxon>
        <taxon>Pentapetalae</taxon>
        <taxon>asterids</taxon>
        <taxon>campanulids</taxon>
        <taxon>Asterales</taxon>
        <taxon>Asteraceae</taxon>
        <taxon>Carduoideae</taxon>
        <taxon>Cardueae</taxon>
        <taxon>Centaureinae</taxon>
        <taxon>Centaurea</taxon>
    </lineage>
</organism>
<comment type="subunit">
    <text evidence="3">May form heteromers.</text>
</comment>
<reference evidence="19" key="1">
    <citation type="submission" date="2023-03" db="EMBL/GenBank/DDBJ databases">
        <title>Chromosome-scale reference genome and RAD-based genetic map of yellow starthistle (Centaurea solstitialis) reveal putative structural variation and QTLs associated with invader traits.</title>
        <authorList>
            <person name="Reatini B."/>
            <person name="Cang F.A."/>
            <person name="Jiang Q."/>
            <person name="Mckibben M.T.W."/>
            <person name="Barker M.S."/>
            <person name="Rieseberg L.H."/>
            <person name="Dlugosch K.M."/>
        </authorList>
    </citation>
    <scope>NUCLEOTIDE SEQUENCE</scope>
    <source>
        <strain evidence="19">CAN-66</strain>
        <tissue evidence="19">Leaf</tissue>
    </source>
</reference>
<dbReference type="InterPro" id="IPR028082">
    <property type="entry name" value="Peripla_BP_I"/>
</dbReference>
<evidence type="ECO:0000256" key="4">
    <source>
        <dbReference type="ARBA" id="ARBA00022448"/>
    </source>
</evidence>
<keyword evidence="13 15" id="KW-0407">Ion channel</keyword>
<dbReference type="Proteomes" id="UP001172457">
    <property type="component" value="Chromosome 5"/>
</dbReference>
<dbReference type="PANTHER" id="PTHR34836:SF1">
    <property type="entry name" value="OS09G0428600 PROTEIN"/>
    <property type="match status" value="1"/>
</dbReference>
<evidence type="ECO:0000256" key="13">
    <source>
        <dbReference type="ARBA" id="ARBA00023303"/>
    </source>
</evidence>
<keyword evidence="9 15" id="KW-0472">Membrane</keyword>
<gene>
    <name evidence="19" type="ORF">OSB04_021066</name>
</gene>
<evidence type="ECO:0000256" key="2">
    <source>
        <dbReference type="ARBA" id="ARBA00008685"/>
    </source>
</evidence>
<evidence type="ECO:0000259" key="18">
    <source>
        <dbReference type="SMART" id="SM00079"/>
    </source>
</evidence>
<comment type="caution">
    <text evidence="19">The sequence shown here is derived from an EMBL/GenBank/DDBJ whole genome shotgun (WGS) entry which is preliminary data.</text>
</comment>
<comment type="similarity">
    <text evidence="2 15">Belongs to the glutamate-gated ion channel (TC 1.A.10.1) family.</text>
</comment>
<keyword evidence="7 16" id="KW-1133">Transmembrane helix</keyword>
<evidence type="ECO:0000256" key="7">
    <source>
        <dbReference type="ARBA" id="ARBA00022989"/>
    </source>
</evidence>
<dbReference type="SUPFAM" id="SSF53850">
    <property type="entry name" value="Periplasmic binding protein-like II"/>
    <property type="match status" value="1"/>
</dbReference>
<dbReference type="InterPro" id="IPR017103">
    <property type="entry name" value="Iontropic_Glu_rcpt_pln"/>
</dbReference>
<evidence type="ECO:0000256" key="5">
    <source>
        <dbReference type="ARBA" id="ARBA00022692"/>
    </source>
</evidence>
<dbReference type="SUPFAM" id="SSF53822">
    <property type="entry name" value="Periplasmic binding protein-like I"/>
    <property type="match status" value="1"/>
</dbReference>
<name>A0AA38T178_9ASTR</name>
<evidence type="ECO:0000256" key="17">
    <source>
        <dbReference type="SAM" id="SignalP"/>
    </source>
</evidence>
<keyword evidence="20" id="KW-1185">Reference proteome</keyword>
<evidence type="ECO:0000256" key="9">
    <source>
        <dbReference type="ARBA" id="ARBA00023136"/>
    </source>
</evidence>
<proteinExistence type="inferred from homology"/>
<evidence type="ECO:0000256" key="11">
    <source>
        <dbReference type="ARBA" id="ARBA00023180"/>
    </source>
</evidence>
<dbReference type="SMART" id="SM00079">
    <property type="entry name" value="PBPe"/>
    <property type="match status" value="1"/>
</dbReference>
<protein>
    <recommendedName>
        <fullName evidence="15">Glutamate receptor</fullName>
    </recommendedName>
</protein>
<feature type="signal peptide" evidence="17">
    <location>
        <begin position="1"/>
        <end position="28"/>
    </location>
</feature>
<keyword evidence="6 17" id="KW-0732">Signal</keyword>
<dbReference type="CDD" id="cd13686">
    <property type="entry name" value="GluR_Plant"/>
    <property type="match status" value="1"/>
</dbReference>
<evidence type="ECO:0000256" key="15">
    <source>
        <dbReference type="PIRNR" id="PIRNR037090"/>
    </source>
</evidence>
<accession>A0AA38T178</accession>
<keyword evidence="5 16" id="KW-0812">Transmembrane</keyword>
<keyword evidence="12 15" id="KW-1071">Ligand-gated ion channel</keyword>
<evidence type="ECO:0000256" key="8">
    <source>
        <dbReference type="ARBA" id="ARBA00023065"/>
    </source>
</evidence>
<dbReference type="InterPro" id="IPR001828">
    <property type="entry name" value="ANF_lig-bd_rcpt"/>
</dbReference>
<evidence type="ECO:0000313" key="19">
    <source>
        <dbReference type="EMBL" id="KAJ9548523.1"/>
    </source>
</evidence>
<dbReference type="Pfam" id="PF01094">
    <property type="entry name" value="ANF_receptor"/>
    <property type="match status" value="1"/>
</dbReference>
<dbReference type="InterPro" id="IPR001320">
    <property type="entry name" value="Iontro_rcpt_C"/>
</dbReference>
<dbReference type="EMBL" id="JARYMX010000005">
    <property type="protein sequence ID" value="KAJ9548523.1"/>
    <property type="molecule type" value="Genomic_DNA"/>
</dbReference>
<dbReference type="GO" id="GO:0016020">
    <property type="term" value="C:membrane"/>
    <property type="evidence" value="ECO:0007669"/>
    <property type="project" value="UniProtKB-SubCell"/>
</dbReference>
<keyword evidence="10 15" id="KW-0675">Receptor</keyword>
<dbReference type="Pfam" id="PF00060">
    <property type="entry name" value="Lig_chan"/>
    <property type="match status" value="1"/>
</dbReference>
<comment type="subcellular location">
    <subcellularLocation>
        <location evidence="1">Membrane</location>
        <topology evidence="1">Multi-pass membrane protein</topology>
    </subcellularLocation>
</comment>
<comment type="function">
    <text evidence="15">Glutamate-gated receptor that probably acts as non-selective cation channel.</text>
</comment>
<dbReference type="PIRSF" id="PIRSF037090">
    <property type="entry name" value="Iontro_Glu-like_rcpt_pln"/>
    <property type="match status" value="1"/>
</dbReference>
<feature type="domain" description="Ionotropic glutamate receptor C-terminal" evidence="18">
    <location>
        <begin position="468"/>
        <end position="807"/>
    </location>
</feature>
<evidence type="ECO:0000256" key="12">
    <source>
        <dbReference type="ARBA" id="ARBA00023286"/>
    </source>
</evidence>
<evidence type="ECO:0000256" key="1">
    <source>
        <dbReference type="ARBA" id="ARBA00004141"/>
    </source>
</evidence>